<dbReference type="EMBL" id="JAWDJX010000008">
    <property type="protein sequence ID" value="KAK3055541.1"/>
    <property type="molecule type" value="Genomic_DNA"/>
</dbReference>
<dbReference type="Proteomes" id="UP001271007">
    <property type="component" value="Unassembled WGS sequence"/>
</dbReference>
<keyword evidence="7 9" id="KW-0472">Membrane</keyword>
<name>A0AAJ0DS28_9PEZI</name>
<feature type="transmembrane region" description="Helical" evidence="9">
    <location>
        <begin position="103"/>
        <end position="121"/>
    </location>
</feature>
<keyword evidence="5 9" id="KW-0812">Transmembrane</keyword>
<proteinExistence type="inferred from homology"/>
<feature type="transmembrane region" description="Helical" evidence="9">
    <location>
        <begin position="42"/>
        <end position="62"/>
    </location>
</feature>
<accession>A0AAJ0DS28</accession>
<feature type="transmembrane region" description="Helical" evidence="9">
    <location>
        <begin position="127"/>
        <end position="149"/>
    </location>
</feature>
<feature type="transmembrane region" description="Helical" evidence="9">
    <location>
        <begin position="249"/>
        <end position="267"/>
    </location>
</feature>
<feature type="transmembrane region" description="Helical" evidence="9">
    <location>
        <begin position="161"/>
        <end position="180"/>
    </location>
</feature>
<evidence type="ECO:0000256" key="9">
    <source>
        <dbReference type="SAM" id="Phobius"/>
    </source>
</evidence>
<dbReference type="AlphaFoldDB" id="A0AAJ0DS28"/>
<evidence type="ECO:0000256" key="1">
    <source>
        <dbReference type="ARBA" id="ARBA00003420"/>
    </source>
</evidence>
<organism evidence="11 12">
    <name type="scientific">Extremus antarcticus</name>
    <dbReference type="NCBI Taxonomy" id="702011"/>
    <lineage>
        <taxon>Eukaryota</taxon>
        <taxon>Fungi</taxon>
        <taxon>Dikarya</taxon>
        <taxon>Ascomycota</taxon>
        <taxon>Pezizomycotina</taxon>
        <taxon>Dothideomycetes</taxon>
        <taxon>Dothideomycetidae</taxon>
        <taxon>Mycosphaerellales</taxon>
        <taxon>Extremaceae</taxon>
        <taxon>Extremus</taxon>
    </lineage>
</organism>
<dbReference type="InterPro" id="IPR050186">
    <property type="entry name" value="TPT_transporter"/>
</dbReference>
<feature type="transmembrane region" description="Helical" evidence="9">
    <location>
        <begin position="192"/>
        <end position="216"/>
    </location>
</feature>
<feature type="transmembrane region" description="Helical" evidence="9">
    <location>
        <begin position="74"/>
        <end position="96"/>
    </location>
</feature>
<feature type="region of interest" description="Disordered" evidence="8">
    <location>
        <begin position="1"/>
        <end position="33"/>
    </location>
</feature>
<dbReference type="Pfam" id="PF03151">
    <property type="entry name" value="TPT"/>
    <property type="match status" value="1"/>
</dbReference>
<evidence type="ECO:0000256" key="3">
    <source>
        <dbReference type="ARBA" id="ARBA00010425"/>
    </source>
</evidence>
<sequence>MGADGRNSGESERKLEGGDSEKPQLPPPVHAAKASDGGLHPAVYIATAIVPIGVLFSFSLIFGNVAYMYLSVSFIQMLKASNVVATLLATWAFGLAPPNMRTLANVSAIVIGVAIASWGEIKFDLTGFLFQAAGIVFEASRLVMVQGLLSSAEFKMDPLVSLYYFAPACAVINCVFTVFVEGPKISMGDIYGLGSGTLIANAFVAFGLNVSVVLLIGKTSAVVLTLSGVLKDILLVVASMTIFGDPVSAIQVLGYSVALGGLVYYKLGGEKLKSLGTDTRLAVGTFQQERPVASKAIVLVAVLGSIAFLVLEVWPAVMA</sequence>
<feature type="compositionally biased region" description="Basic and acidic residues" evidence="8">
    <location>
        <begin position="7"/>
        <end position="22"/>
    </location>
</feature>
<evidence type="ECO:0000256" key="6">
    <source>
        <dbReference type="ARBA" id="ARBA00022989"/>
    </source>
</evidence>
<evidence type="ECO:0000256" key="2">
    <source>
        <dbReference type="ARBA" id="ARBA00004477"/>
    </source>
</evidence>
<evidence type="ECO:0000259" key="10">
    <source>
        <dbReference type="Pfam" id="PF03151"/>
    </source>
</evidence>
<feature type="transmembrane region" description="Helical" evidence="9">
    <location>
        <begin position="296"/>
        <end position="317"/>
    </location>
</feature>
<dbReference type="InterPro" id="IPR004853">
    <property type="entry name" value="Sugar_P_trans_dom"/>
</dbReference>
<keyword evidence="12" id="KW-1185">Reference proteome</keyword>
<evidence type="ECO:0000256" key="8">
    <source>
        <dbReference type="SAM" id="MobiDB-lite"/>
    </source>
</evidence>
<feature type="transmembrane region" description="Helical" evidence="9">
    <location>
        <begin position="223"/>
        <end position="243"/>
    </location>
</feature>
<evidence type="ECO:0000313" key="11">
    <source>
        <dbReference type="EMBL" id="KAK3055541.1"/>
    </source>
</evidence>
<feature type="domain" description="Sugar phosphate transporter" evidence="10">
    <location>
        <begin position="45"/>
        <end position="265"/>
    </location>
</feature>
<protein>
    <recommendedName>
        <fullName evidence="10">Sugar phosphate transporter domain-containing protein</fullName>
    </recommendedName>
</protein>
<comment type="similarity">
    <text evidence="3">Belongs to the TPT transporter family. SLC35D subfamily.</text>
</comment>
<comment type="function">
    <text evidence="1">Involved in the import of GDP-mannose from the cytoplasm into the Golgi lumen.</text>
</comment>
<dbReference type="GO" id="GO:0005789">
    <property type="term" value="C:endoplasmic reticulum membrane"/>
    <property type="evidence" value="ECO:0007669"/>
    <property type="project" value="UniProtKB-SubCell"/>
</dbReference>
<reference evidence="11" key="1">
    <citation type="submission" date="2023-04" db="EMBL/GenBank/DDBJ databases">
        <title>Black Yeasts Isolated from many extreme environments.</title>
        <authorList>
            <person name="Coleine C."/>
            <person name="Stajich J.E."/>
            <person name="Selbmann L."/>
        </authorList>
    </citation>
    <scope>NUCLEOTIDE SEQUENCE</scope>
    <source>
        <strain evidence="11">CCFEE 5312</strain>
    </source>
</reference>
<evidence type="ECO:0000256" key="4">
    <source>
        <dbReference type="ARBA" id="ARBA00011182"/>
    </source>
</evidence>
<gene>
    <name evidence="11" type="ORF">LTR09_003461</name>
</gene>
<comment type="subunit">
    <text evidence="4">Homooligomer.</text>
</comment>
<evidence type="ECO:0000256" key="7">
    <source>
        <dbReference type="ARBA" id="ARBA00023136"/>
    </source>
</evidence>
<dbReference type="PANTHER" id="PTHR11132">
    <property type="entry name" value="SOLUTE CARRIER FAMILY 35"/>
    <property type="match status" value="1"/>
</dbReference>
<keyword evidence="6 9" id="KW-1133">Transmembrane helix</keyword>
<comment type="caution">
    <text evidence="11">The sequence shown here is derived from an EMBL/GenBank/DDBJ whole genome shotgun (WGS) entry which is preliminary data.</text>
</comment>
<evidence type="ECO:0000256" key="5">
    <source>
        <dbReference type="ARBA" id="ARBA00022692"/>
    </source>
</evidence>
<comment type="subcellular location">
    <subcellularLocation>
        <location evidence="2">Endoplasmic reticulum membrane</location>
        <topology evidence="2">Multi-pass membrane protein</topology>
    </subcellularLocation>
</comment>
<evidence type="ECO:0000313" key="12">
    <source>
        <dbReference type="Proteomes" id="UP001271007"/>
    </source>
</evidence>